<reference evidence="2 3" key="1">
    <citation type="submission" date="2014-04" db="EMBL/GenBank/DDBJ databases">
        <authorList>
            <consortium name="DOE Joint Genome Institute"/>
            <person name="Kuo A."/>
            <person name="Kohler A."/>
            <person name="Jargeat P."/>
            <person name="Nagy L.G."/>
            <person name="Floudas D."/>
            <person name="Copeland A."/>
            <person name="Barry K.W."/>
            <person name="Cichocki N."/>
            <person name="Veneault-Fourrey C."/>
            <person name="LaButti K."/>
            <person name="Lindquist E.A."/>
            <person name="Lipzen A."/>
            <person name="Lundell T."/>
            <person name="Morin E."/>
            <person name="Murat C."/>
            <person name="Sun H."/>
            <person name="Tunlid A."/>
            <person name="Henrissat B."/>
            <person name="Grigoriev I.V."/>
            <person name="Hibbett D.S."/>
            <person name="Martin F."/>
            <person name="Nordberg H.P."/>
            <person name="Cantor M.N."/>
            <person name="Hua S.X."/>
        </authorList>
    </citation>
    <scope>NUCLEOTIDE SEQUENCE [LARGE SCALE GENOMIC DNA]</scope>
    <source>
        <strain evidence="2 3">Ve08.2h10</strain>
    </source>
</reference>
<dbReference type="InterPro" id="IPR045341">
    <property type="entry name" value="DUF6532"/>
</dbReference>
<dbReference type="Pfam" id="PF20149">
    <property type="entry name" value="DUF6532"/>
    <property type="match status" value="1"/>
</dbReference>
<gene>
    <name evidence="2" type="ORF">PAXRUDRAFT_42223</name>
</gene>
<sequence>KYVKDRISDDARYRLKMALFTSDILPNTETLNAHIRDALHSVALPHLGAGVSEWLDQDLSKEMKKLKDCALNIRNDFKDAVRTLVTHLYGLTIPLDIQGGEVHHRQERVAELLSDFSYLDGIKTVSNAASGHRKTVPFGHPAIAQLAIHMLWNEKRYCRYLSLNTAGNRKNLDRVLVFSGTMFQWTLAEHSTGVFSPGEFQVWDNLQAHGEHKNHLPAVGSADRAGYDGLVDMIIARGFEMGG</sequence>
<feature type="domain" description="DUF6532" evidence="1">
    <location>
        <begin position="11"/>
        <end position="212"/>
    </location>
</feature>
<organism evidence="2 3">
    <name type="scientific">Paxillus rubicundulus Ve08.2h10</name>
    <dbReference type="NCBI Taxonomy" id="930991"/>
    <lineage>
        <taxon>Eukaryota</taxon>
        <taxon>Fungi</taxon>
        <taxon>Dikarya</taxon>
        <taxon>Basidiomycota</taxon>
        <taxon>Agaricomycotina</taxon>
        <taxon>Agaricomycetes</taxon>
        <taxon>Agaricomycetidae</taxon>
        <taxon>Boletales</taxon>
        <taxon>Paxilineae</taxon>
        <taxon>Paxillaceae</taxon>
        <taxon>Paxillus</taxon>
    </lineage>
</organism>
<dbReference type="OrthoDB" id="2691516at2759"/>
<evidence type="ECO:0000313" key="3">
    <source>
        <dbReference type="Proteomes" id="UP000054538"/>
    </source>
</evidence>
<proteinExistence type="predicted"/>
<accession>A0A0D0DUW9</accession>
<reference evidence="3" key="2">
    <citation type="submission" date="2015-01" db="EMBL/GenBank/DDBJ databases">
        <title>Evolutionary Origins and Diversification of the Mycorrhizal Mutualists.</title>
        <authorList>
            <consortium name="DOE Joint Genome Institute"/>
            <consortium name="Mycorrhizal Genomics Consortium"/>
            <person name="Kohler A."/>
            <person name="Kuo A."/>
            <person name="Nagy L.G."/>
            <person name="Floudas D."/>
            <person name="Copeland A."/>
            <person name="Barry K.W."/>
            <person name="Cichocki N."/>
            <person name="Veneault-Fourrey C."/>
            <person name="LaButti K."/>
            <person name="Lindquist E.A."/>
            <person name="Lipzen A."/>
            <person name="Lundell T."/>
            <person name="Morin E."/>
            <person name="Murat C."/>
            <person name="Riley R."/>
            <person name="Ohm R."/>
            <person name="Sun H."/>
            <person name="Tunlid A."/>
            <person name="Henrissat B."/>
            <person name="Grigoriev I.V."/>
            <person name="Hibbett D.S."/>
            <person name="Martin F."/>
        </authorList>
    </citation>
    <scope>NUCLEOTIDE SEQUENCE [LARGE SCALE GENOMIC DNA]</scope>
    <source>
        <strain evidence="3">Ve08.2h10</strain>
    </source>
</reference>
<feature type="non-terminal residue" evidence="2">
    <location>
        <position position="1"/>
    </location>
</feature>
<dbReference type="HOGENOM" id="CLU_1144934_0_0_1"/>
<keyword evidence="3" id="KW-1185">Reference proteome</keyword>
<name>A0A0D0DUW9_9AGAM</name>
<evidence type="ECO:0000313" key="2">
    <source>
        <dbReference type="EMBL" id="KIK93046.1"/>
    </source>
</evidence>
<evidence type="ECO:0000259" key="1">
    <source>
        <dbReference type="Pfam" id="PF20149"/>
    </source>
</evidence>
<dbReference type="AlphaFoldDB" id="A0A0D0DUW9"/>
<protein>
    <submittedName>
        <fullName evidence="2">Unplaced genomic scaffold scaffold_396, whole genome shotgun sequence</fullName>
    </submittedName>
</protein>
<feature type="non-terminal residue" evidence="2">
    <location>
        <position position="243"/>
    </location>
</feature>
<dbReference type="InParanoid" id="A0A0D0DUW9"/>
<dbReference type="Proteomes" id="UP000054538">
    <property type="component" value="Unassembled WGS sequence"/>
</dbReference>
<dbReference type="EMBL" id="KN825218">
    <property type="protein sequence ID" value="KIK93046.1"/>
    <property type="molecule type" value="Genomic_DNA"/>
</dbReference>